<evidence type="ECO:0000313" key="2">
    <source>
        <dbReference type="Proteomes" id="UP001448207"/>
    </source>
</evidence>
<comment type="caution">
    <text evidence="1">The sequence shown here is derived from an EMBL/GenBank/DDBJ whole genome shotgun (WGS) entry which is preliminary data.</text>
</comment>
<keyword evidence="2" id="KW-1185">Reference proteome</keyword>
<organism evidence="1 2">
    <name type="scientific">Phycomyces blakesleeanus</name>
    <dbReference type="NCBI Taxonomy" id="4837"/>
    <lineage>
        <taxon>Eukaryota</taxon>
        <taxon>Fungi</taxon>
        <taxon>Fungi incertae sedis</taxon>
        <taxon>Mucoromycota</taxon>
        <taxon>Mucoromycotina</taxon>
        <taxon>Mucoromycetes</taxon>
        <taxon>Mucorales</taxon>
        <taxon>Phycomycetaceae</taxon>
        <taxon>Phycomyces</taxon>
    </lineage>
</organism>
<accession>A0ABR3B964</accession>
<dbReference type="Proteomes" id="UP001448207">
    <property type="component" value="Unassembled WGS sequence"/>
</dbReference>
<reference evidence="1 2" key="1">
    <citation type="submission" date="2024-04" db="EMBL/GenBank/DDBJ databases">
        <title>Symmetric and asymmetric DNA N6-adenine methylation regulates different biological responses in Mucorales.</title>
        <authorList>
            <consortium name="Lawrence Berkeley National Laboratory"/>
            <person name="Lax C."/>
            <person name="Mondo S.J."/>
            <person name="Osorio-Concepcion M."/>
            <person name="Muszewska A."/>
            <person name="Corrochano-Luque M."/>
            <person name="Gutierrez G."/>
            <person name="Riley R."/>
            <person name="Lipzen A."/>
            <person name="Guo J."/>
            <person name="Hundley H."/>
            <person name="Amirebrahimi M."/>
            <person name="Ng V."/>
            <person name="Lorenzo-Gutierrez D."/>
            <person name="Binder U."/>
            <person name="Yang J."/>
            <person name="Song Y."/>
            <person name="Canovas D."/>
            <person name="Navarro E."/>
            <person name="Freitag M."/>
            <person name="Gabaldon T."/>
            <person name="Grigoriev I.V."/>
            <person name="Corrochano L.M."/>
            <person name="Nicolas F.E."/>
            <person name="Garre V."/>
        </authorList>
    </citation>
    <scope>NUCLEOTIDE SEQUENCE [LARGE SCALE GENOMIC DNA]</scope>
    <source>
        <strain evidence="1 2">L51</strain>
    </source>
</reference>
<evidence type="ECO:0000313" key="1">
    <source>
        <dbReference type="EMBL" id="KAL0092588.1"/>
    </source>
</evidence>
<proteinExistence type="predicted"/>
<feature type="non-terminal residue" evidence="1">
    <location>
        <position position="69"/>
    </location>
</feature>
<feature type="non-terminal residue" evidence="1">
    <location>
        <position position="1"/>
    </location>
</feature>
<name>A0ABR3B964_PHYBL</name>
<protein>
    <submittedName>
        <fullName evidence="1">Uncharacterized protein</fullName>
    </submittedName>
</protein>
<dbReference type="EMBL" id="JBCLYO010000002">
    <property type="protein sequence ID" value="KAL0092588.1"/>
    <property type="molecule type" value="Genomic_DNA"/>
</dbReference>
<sequence length="69" mass="7727">KEPLTMKSTTKKTTVDVLLSVCNNNRDQFKRILDALEKDGDVKRARLYADNGLLYSQPSSSTMPEPLAL</sequence>
<gene>
    <name evidence="1" type="ORF">J3Q64DRAFT_1614037</name>
</gene>